<name>A0ABS6E278_9FIRM</name>
<evidence type="ECO:0000313" key="4">
    <source>
        <dbReference type="Proteomes" id="UP000749471"/>
    </source>
</evidence>
<reference evidence="3 4" key="1">
    <citation type="submission" date="2021-06" db="EMBL/GenBank/DDBJ databases">
        <authorList>
            <person name="Sun Q."/>
            <person name="Li D."/>
        </authorList>
    </citation>
    <scope>NUCLEOTIDE SEQUENCE [LARGE SCALE GENOMIC DNA]</scope>
    <source>
        <strain evidence="3 4">MSJ-40</strain>
    </source>
</reference>
<evidence type="ECO:0000256" key="2">
    <source>
        <dbReference type="NCBIfam" id="TIGR00067"/>
    </source>
</evidence>
<dbReference type="PROSITE" id="PS00924">
    <property type="entry name" value="ASP_GLU_RACEMASE_2"/>
    <property type="match status" value="1"/>
</dbReference>
<dbReference type="InterPro" id="IPR015942">
    <property type="entry name" value="Asp/Glu/hydantoin_racemase"/>
</dbReference>
<dbReference type="PANTHER" id="PTHR21198">
    <property type="entry name" value="GLUTAMATE RACEMASE"/>
    <property type="match status" value="1"/>
</dbReference>
<sequence length="268" mass="29448">MDNRPIGVFDSGIGGLTVLKEIIEQLPGEDIIYFGDTARIPYGTRSKETVIKYVFQSFRFLLTKNIKAIVIACNTASALAMEEAQKVFQVPIIGVVEPGAKASISATKNNVIGVIGTEGTINSGSYQRKIRKTLPSGEIIGVSCPLFVQIVEEGWENSDVAYLTAQKYLLELKEHNIDTLILGCTHYPALRYTIGKVLGDKVTLINPAYETAKATKVLLKEQNLLSGKSDGGKYNYYVSDDPEKFKRIGGNIIRKEISAVQKINIENL</sequence>
<accession>A0ABS6E278</accession>
<keyword evidence="1 3" id="KW-0413">Isomerase</keyword>
<dbReference type="EMBL" id="JAHLPM010000002">
    <property type="protein sequence ID" value="MBU5437011.1"/>
    <property type="molecule type" value="Genomic_DNA"/>
</dbReference>
<dbReference type="InterPro" id="IPR004391">
    <property type="entry name" value="Glu_race"/>
</dbReference>
<organism evidence="3 4">
    <name type="scientific">Tissierella simiarum</name>
    <dbReference type="NCBI Taxonomy" id="2841534"/>
    <lineage>
        <taxon>Bacteria</taxon>
        <taxon>Bacillati</taxon>
        <taxon>Bacillota</taxon>
        <taxon>Tissierellia</taxon>
        <taxon>Tissierellales</taxon>
        <taxon>Tissierellaceae</taxon>
        <taxon>Tissierella</taxon>
    </lineage>
</organism>
<dbReference type="RefSeq" id="WP_216516699.1">
    <property type="nucleotide sequence ID" value="NZ_JAHLPM010000002.1"/>
</dbReference>
<evidence type="ECO:0000256" key="1">
    <source>
        <dbReference type="HAMAP-Rule" id="MF_00258"/>
    </source>
</evidence>
<feature type="active site" description="Proton donor/acceptor" evidence="1">
    <location>
        <position position="184"/>
    </location>
</feature>
<keyword evidence="1" id="KW-0133">Cell shape</keyword>
<dbReference type="Proteomes" id="UP000749471">
    <property type="component" value="Unassembled WGS sequence"/>
</dbReference>
<evidence type="ECO:0000313" key="3">
    <source>
        <dbReference type="EMBL" id="MBU5437011.1"/>
    </source>
</evidence>
<keyword evidence="1" id="KW-0961">Cell wall biogenesis/degradation</keyword>
<comment type="pathway">
    <text evidence="1">Cell wall biogenesis; peptidoglycan biosynthesis.</text>
</comment>
<dbReference type="EC" id="5.1.1.3" evidence="1 2"/>
<comment type="catalytic activity">
    <reaction evidence="1">
        <text>L-glutamate = D-glutamate</text>
        <dbReference type="Rhea" id="RHEA:12813"/>
        <dbReference type="ChEBI" id="CHEBI:29985"/>
        <dbReference type="ChEBI" id="CHEBI:29986"/>
        <dbReference type="EC" id="5.1.1.3"/>
    </reaction>
</comment>
<dbReference type="InterPro" id="IPR018187">
    <property type="entry name" value="Asp/Glu_racemase_AS_1"/>
</dbReference>
<dbReference type="NCBIfam" id="TIGR00067">
    <property type="entry name" value="glut_race"/>
    <property type="match status" value="1"/>
</dbReference>
<keyword evidence="4" id="KW-1185">Reference proteome</keyword>
<dbReference type="InterPro" id="IPR033134">
    <property type="entry name" value="Asp/Glu_racemase_AS_2"/>
</dbReference>
<feature type="binding site" evidence="1">
    <location>
        <begin position="74"/>
        <end position="75"/>
    </location>
    <ligand>
        <name>substrate</name>
    </ligand>
</feature>
<dbReference type="HAMAP" id="MF_00258">
    <property type="entry name" value="Glu_racemase"/>
    <property type="match status" value="1"/>
</dbReference>
<protein>
    <recommendedName>
        <fullName evidence="1 2">Glutamate racemase</fullName>
        <ecNumber evidence="1 2">5.1.1.3</ecNumber>
    </recommendedName>
</protein>
<proteinExistence type="inferred from homology"/>
<comment type="function">
    <text evidence="1">Provides the (R)-glutamate required for cell wall biosynthesis.</text>
</comment>
<gene>
    <name evidence="1 3" type="primary">murI</name>
    <name evidence="3" type="ORF">KQI42_03255</name>
</gene>
<dbReference type="GO" id="GO:0008881">
    <property type="term" value="F:glutamate racemase activity"/>
    <property type="evidence" value="ECO:0007669"/>
    <property type="project" value="UniProtKB-EC"/>
</dbReference>
<dbReference type="PANTHER" id="PTHR21198:SF2">
    <property type="entry name" value="GLUTAMATE RACEMASE"/>
    <property type="match status" value="1"/>
</dbReference>
<dbReference type="Pfam" id="PF01177">
    <property type="entry name" value="Asp_Glu_race"/>
    <property type="match status" value="1"/>
</dbReference>
<feature type="binding site" evidence="1">
    <location>
        <begin position="10"/>
        <end position="11"/>
    </location>
    <ligand>
        <name>substrate</name>
    </ligand>
</feature>
<comment type="caution">
    <text evidence="3">The sequence shown here is derived from an EMBL/GenBank/DDBJ whole genome shotgun (WGS) entry which is preliminary data.</text>
</comment>
<dbReference type="PROSITE" id="PS00923">
    <property type="entry name" value="ASP_GLU_RACEMASE_1"/>
    <property type="match status" value="1"/>
</dbReference>
<feature type="binding site" evidence="1">
    <location>
        <begin position="185"/>
        <end position="186"/>
    </location>
    <ligand>
        <name>substrate</name>
    </ligand>
</feature>
<feature type="binding site" evidence="1">
    <location>
        <begin position="42"/>
        <end position="43"/>
    </location>
    <ligand>
        <name>substrate</name>
    </ligand>
</feature>
<keyword evidence="1" id="KW-0573">Peptidoglycan synthesis</keyword>
<feature type="active site" description="Proton donor/acceptor" evidence="1">
    <location>
        <position position="73"/>
    </location>
</feature>
<comment type="similarity">
    <text evidence="1">Belongs to the aspartate/glutamate racemases family.</text>
</comment>